<dbReference type="EMBL" id="JAWQEG010002663">
    <property type="protein sequence ID" value="KAK3870488.1"/>
    <property type="molecule type" value="Genomic_DNA"/>
</dbReference>
<keyword evidence="1" id="KW-0479">Metal-binding</keyword>
<dbReference type="GO" id="GO:0008270">
    <property type="term" value="F:zinc ion binding"/>
    <property type="evidence" value="ECO:0007669"/>
    <property type="project" value="UniProtKB-KW"/>
</dbReference>
<feature type="region of interest" description="Disordered" evidence="2">
    <location>
        <begin position="246"/>
        <end position="313"/>
    </location>
</feature>
<feature type="compositionally biased region" description="Basic and acidic residues" evidence="2">
    <location>
        <begin position="154"/>
        <end position="169"/>
    </location>
</feature>
<evidence type="ECO:0000313" key="5">
    <source>
        <dbReference type="Proteomes" id="UP001286313"/>
    </source>
</evidence>
<feature type="domain" description="C2H2-type" evidence="3">
    <location>
        <begin position="48"/>
        <end position="76"/>
    </location>
</feature>
<dbReference type="Proteomes" id="UP001286313">
    <property type="component" value="Unassembled WGS sequence"/>
</dbReference>
<organism evidence="4 5">
    <name type="scientific">Petrolisthes cinctipes</name>
    <name type="common">Flat porcelain crab</name>
    <dbReference type="NCBI Taxonomy" id="88211"/>
    <lineage>
        <taxon>Eukaryota</taxon>
        <taxon>Metazoa</taxon>
        <taxon>Ecdysozoa</taxon>
        <taxon>Arthropoda</taxon>
        <taxon>Crustacea</taxon>
        <taxon>Multicrustacea</taxon>
        <taxon>Malacostraca</taxon>
        <taxon>Eumalacostraca</taxon>
        <taxon>Eucarida</taxon>
        <taxon>Decapoda</taxon>
        <taxon>Pleocyemata</taxon>
        <taxon>Anomura</taxon>
        <taxon>Galatheoidea</taxon>
        <taxon>Porcellanidae</taxon>
        <taxon>Petrolisthes</taxon>
    </lineage>
</organism>
<dbReference type="InterPro" id="IPR013087">
    <property type="entry name" value="Znf_C2H2_type"/>
</dbReference>
<comment type="caution">
    <text evidence="4">The sequence shown here is derived from an EMBL/GenBank/DDBJ whole genome shotgun (WGS) entry which is preliminary data.</text>
</comment>
<feature type="region of interest" description="Disordered" evidence="2">
    <location>
        <begin position="112"/>
        <end position="169"/>
    </location>
</feature>
<dbReference type="Gene3D" id="3.30.160.60">
    <property type="entry name" value="Classic Zinc Finger"/>
    <property type="match status" value="1"/>
</dbReference>
<keyword evidence="1" id="KW-0863">Zinc-finger</keyword>
<sequence>MFTGRPRFDFYRVRATDPRPCHICGKIYKNAHTLRTHMEDKHSNCNGFRCVLCGTVAKSRNSLHSHMSRQHRGVSTKDLPLLPMPAPWDPEMAAKYIQIVGGVGEVVRQNYRRPDRDNNSNSDNGSTTSASRDTRELDNIPTSQENGGLYTKSESGHRGDTDDGLIKEQQRRPYDAISRHLDMYTGAKPAGASLLDTYLQMMRASGMDLASPVMDPLHEERKYLHAHARPLGGGVLDLTRPELIRGSASPRDRDEDMGGGGHASDGFSEDEAGSVGREGRPKHKLSGGATVVTVTPRSPEPSDTEDDAKWAVQ</sequence>
<evidence type="ECO:0000256" key="1">
    <source>
        <dbReference type="PROSITE-ProRule" id="PRU00042"/>
    </source>
</evidence>
<protein>
    <recommendedName>
        <fullName evidence="3">C2H2-type domain-containing protein</fullName>
    </recommendedName>
</protein>
<evidence type="ECO:0000259" key="3">
    <source>
        <dbReference type="PROSITE" id="PS50157"/>
    </source>
</evidence>
<dbReference type="PROSITE" id="PS50157">
    <property type="entry name" value="ZINC_FINGER_C2H2_2"/>
    <property type="match status" value="2"/>
</dbReference>
<keyword evidence="1" id="KW-0862">Zinc</keyword>
<dbReference type="PROSITE" id="PS00028">
    <property type="entry name" value="ZINC_FINGER_C2H2_1"/>
    <property type="match status" value="1"/>
</dbReference>
<proteinExistence type="predicted"/>
<name>A0AAE1KEL5_PETCI</name>
<evidence type="ECO:0000256" key="2">
    <source>
        <dbReference type="SAM" id="MobiDB-lite"/>
    </source>
</evidence>
<dbReference type="SMART" id="SM00355">
    <property type="entry name" value="ZnF_C2H2"/>
    <property type="match status" value="2"/>
</dbReference>
<evidence type="ECO:0000313" key="4">
    <source>
        <dbReference type="EMBL" id="KAK3870488.1"/>
    </source>
</evidence>
<dbReference type="SUPFAM" id="SSF57667">
    <property type="entry name" value="beta-beta-alpha zinc fingers"/>
    <property type="match status" value="1"/>
</dbReference>
<dbReference type="Pfam" id="PF00096">
    <property type="entry name" value="zf-C2H2"/>
    <property type="match status" value="1"/>
</dbReference>
<gene>
    <name evidence="4" type="ORF">Pcinc_024311</name>
</gene>
<keyword evidence="5" id="KW-1185">Reference proteome</keyword>
<accession>A0AAE1KEL5</accession>
<feature type="domain" description="C2H2-type" evidence="3">
    <location>
        <begin position="19"/>
        <end position="47"/>
    </location>
</feature>
<dbReference type="InterPro" id="IPR036236">
    <property type="entry name" value="Znf_C2H2_sf"/>
</dbReference>
<dbReference type="AlphaFoldDB" id="A0AAE1KEL5"/>
<reference evidence="4" key="1">
    <citation type="submission" date="2023-10" db="EMBL/GenBank/DDBJ databases">
        <title>Genome assemblies of two species of porcelain crab, Petrolisthes cinctipes and Petrolisthes manimaculis (Anomura: Porcellanidae).</title>
        <authorList>
            <person name="Angst P."/>
        </authorList>
    </citation>
    <scope>NUCLEOTIDE SEQUENCE</scope>
    <source>
        <strain evidence="4">PB745_01</strain>
        <tissue evidence="4">Gill</tissue>
    </source>
</reference>